<keyword evidence="8" id="KW-1185">Reference proteome</keyword>
<comment type="caution">
    <text evidence="7">The sequence shown here is derived from an EMBL/GenBank/DDBJ whole genome shotgun (WGS) entry which is preliminary data.</text>
</comment>
<reference evidence="7 8" key="1">
    <citation type="submission" date="2019-03" db="EMBL/GenBank/DDBJ databases">
        <title>Genomic Encyclopedia of Type Strains, Phase IV (KMG-IV): sequencing the most valuable type-strain genomes for metagenomic binning, comparative biology and taxonomic classification.</title>
        <authorList>
            <person name="Goeker M."/>
        </authorList>
    </citation>
    <scope>NUCLEOTIDE SEQUENCE [LARGE SCALE GENOMIC DNA]</scope>
    <source>
        <strain evidence="7 8">DSM 26377</strain>
    </source>
</reference>
<feature type="domain" description="Yip1" evidence="6">
    <location>
        <begin position="10"/>
        <end position="182"/>
    </location>
</feature>
<gene>
    <name evidence="7" type="ORF">DFR24_3659</name>
</gene>
<evidence type="ECO:0000259" key="6">
    <source>
        <dbReference type="Pfam" id="PF04893"/>
    </source>
</evidence>
<evidence type="ECO:0000256" key="3">
    <source>
        <dbReference type="ARBA" id="ARBA00022989"/>
    </source>
</evidence>
<dbReference type="Pfam" id="PF04893">
    <property type="entry name" value="Yip1"/>
    <property type="match status" value="1"/>
</dbReference>
<dbReference type="EMBL" id="SOBT01000010">
    <property type="protein sequence ID" value="TDU26630.1"/>
    <property type="molecule type" value="Genomic_DNA"/>
</dbReference>
<keyword evidence="3 5" id="KW-1133">Transmembrane helix</keyword>
<comment type="subcellular location">
    <subcellularLocation>
        <location evidence="1">Membrane</location>
        <topology evidence="1">Multi-pass membrane protein</topology>
    </subcellularLocation>
</comment>
<evidence type="ECO:0000313" key="8">
    <source>
        <dbReference type="Proteomes" id="UP000295341"/>
    </source>
</evidence>
<protein>
    <submittedName>
        <fullName evidence="7">Yip1-like protein</fullName>
    </submittedName>
</protein>
<evidence type="ECO:0000256" key="4">
    <source>
        <dbReference type="ARBA" id="ARBA00023136"/>
    </source>
</evidence>
<organism evidence="7 8">
    <name type="scientific">Panacagrimonas perspica</name>
    <dbReference type="NCBI Taxonomy" id="381431"/>
    <lineage>
        <taxon>Bacteria</taxon>
        <taxon>Pseudomonadati</taxon>
        <taxon>Pseudomonadota</taxon>
        <taxon>Gammaproteobacteria</taxon>
        <taxon>Nevskiales</taxon>
        <taxon>Nevskiaceae</taxon>
        <taxon>Panacagrimonas</taxon>
    </lineage>
</organism>
<feature type="transmembrane region" description="Helical" evidence="5">
    <location>
        <begin position="33"/>
        <end position="50"/>
    </location>
</feature>
<proteinExistence type="predicted"/>
<dbReference type="RefSeq" id="WP_133882816.1">
    <property type="nucleotide sequence ID" value="NZ_MWIN01000007.1"/>
</dbReference>
<feature type="transmembrane region" description="Helical" evidence="5">
    <location>
        <begin position="123"/>
        <end position="148"/>
    </location>
</feature>
<dbReference type="GO" id="GO:0016020">
    <property type="term" value="C:membrane"/>
    <property type="evidence" value="ECO:0007669"/>
    <property type="project" value="UniProtKB-SubCell"/>
</dbReference>
<accession>A0A4R7P1A0</accession>
<evidence type="ECO:0000256" key="1">
    <source>
        <dbReference type="ARBA" id="ARBA00004141"/>
    </source>
</evidence>
<keyword evidence="4 5" id="KW-0472">Membrane</keyword>
<keyword evidence="2 5" id="KW-0812">Transmembrane</keyword>
<dbReference type="InterPro" id="IPR006977">
    <property type="entry name" value="Yip1_dom"/>
</dbReference>
<evidence type="ECO:0000256" key="5">
    <source>
        <dbReference type="SAM" id="Phobius"/>
    </source>
</evidence>
<evidence type="ECO:0000256" key="2">
    <source>
        <dbReference type="ARBA" id="ARBA00022692"/>
    </source>
</evidence>
<feature type="transmembrane region" description="Helical" evidence="5">
    <location>
        <begin position="81"/>
        <end position="102"/>
    </location>
</feature>
<dbReference type="AlphaFoldDB" id="A0A4R7P1A0"/>
<evidence type="ECO:0000313" key="7">
    <source>
        <dbReference type="EMBL" id="TDU26630.1"/>
    </source>
</evidence>
<dbReference type="OrthoDB" id="9808452at2"/>
<name>A0A4R7P1A0_9GAMM</name>
<sequence>MANLLDRARNILLTPKTEWPLIASETDTVSGLYTRYILILAALPVIASFVKMSLIGTGVPIFGVSIRVGIGLGLVQAVVTYGLSLLSVYVLALIIDALAPTFGGQKNPVQALKTAAYANTAGWVAGIAVVVPWVGGLIALAGSIYAAYLLYLGLPHTMRTPTDKAGGYTAVVFLIAFVLGIVIASIAGAIGGAASMGALSHGSGVEISTDNGTVTIDEGSLGKFEQMAKNMEAAGQKMEDAAKTGDTSAQQAALGEALGTMLGGTDGKTVEALKPEQIKPFVPDELGGLPRTSYNVERNTVMGLQIANGKGSYRDAAGERSLDLEITDTGGMKGLALFAGWALVQTEKESDQGYERVYDDGGMRAHEQWDTSSRSGTFDLIVADRFLVKLQGRGVEMDDIKKAAKSLDLSDLAALKNEGTKP</sequence>
<feature type="transmembrane region" description="Helical" evidence="5">
    <location>
        <begin position="168"/>
        <end position="190"/>
    </location>
</feature>
<dbReference type="Proteomes" id="UP000295341">
    <property type="component" value="Unassembled WGS sequence"/>
</dbReference>